<accession>A0AAV7X3K1</accession>
<dbReference type="Proteomes" id="UP001066276">
    <property type="component" value="Chromosome 1_1"/>
</dbReference>
<evidence type="ECO:0000313" key="2">
    <source>
        <dbReference type="Proteomes" id="UP001066276"/>
    </source>
</evidence>
<evidence type="ECO:0000313" key="1">
    <source>
        <dbReference type="EMBL" id="KAJ1218634.1"/>
    </source>
</evidence>
<gene>
    <name evidence="1" type="ORF">NDU88_006212</name>
</gene>
<name>A0AAV7X3K1_PLEWA</name>
<dbReference type="AlphaFoldDB" id="A0AAV7X3K1"/>
<comment type="caution">
    <text evidence="1">The sequence shown here is derived from an EMBL/GenBank/DDBJ whole genome shotgun (WGS) entry which is preliminary data.</text>
</comment>
<reference evidence="1" key="1">
    <citation type="journal article" date="2022" name="bioRxiv">
        <title>Sequencing and chromosome-scale assembly of the giantPleurodeles waltlgenome.</title>
        <authorList>
            <person name="Brown T."/>
            <person name="Elewa A."/>
            <person name="Iarovenko S."/>
            <person name="Subramanian E."/>
            <person name="Araus A.J."/>
            <person name="Petzold A."/>
            <person name="Susuki M."/>
            <person name="Suzuki K.-i.T."/>
            <person name="Hayashi T."/>
            <person name="Toyoda A."/>
            <person name="Oliveira C."/>
            <person name="Osipova E."/>
            <person name="Leigh N.D."/>
            <person name="Simon A."/>
            <person name="Yun M.H."/>
        </authorList>
    </citation>
    <scope>NUCLEOTIDE SEQUENCE</scope>
    <source>
        <strain evidence="1">20211129_DDA</strain>
        <tissue evidence="1">Liver</tissue>
    </source>
</reference>
<organism evidence="1 2">
    <name type="scientific">Pleurodeles waltl</name>
    <name type="common">Iberian ribbed newt</name>
    <dbReference type="NCBI Taxonomy" id="8319"/>
    <lineage>
        <taxon>Eukaryota</taxon>
        <taxon>Metazoa</taxon>
        <taxon>Chordata</taxon>
        <taxon>Craniata</taxon>
        <taxon>Vertebrata</taxon>
        <taxon>Euteleostomi</taxon>
        <taxon>Amphibia</taxon>
        <taxon>Batrachia</taxon>
        <taxon>Caudata</taxon>
        <taxon>Salamandroidea</taxon>
        <taxon>Salamandridae</taxon>
        <taxon>Pleurodelinae</taxon>
        <taxon>Pleurodeles</taxon>
    </lineage>
</organism>
<keyword evidence="2" id="KW-1185">Reference proteome</keyword>
<sequence length="128" mass="14387">MFLGRKLQLLYRFPGFSHPVCLRWSALRRLRSMATASFFPSNADFVSLMATNISAVQASNLQCRVETRAQKALGPHGLKDVQRGPSAGKGRRWAERSKGGLGLAALYRYCERQIKKVPLTFMCRGLRV</sequence>
<dbReference type="EMBL" id="JANPWB010000001">
    <property type="protein sequence ID" value="KAJ1218634.1"/>
    <property type="molecule type" value="Genomic_DNA"/>
</dbReference>
<proteinExistence type="predicted"/>
<protein>
    <submittedName>
        <fullName evidence="1">Uncharacterized protein</fullName>
    </submittedName>
</protein>